<keyword evidence="4" id="KW-1185">Reference proteome</keyword>
<dbReference type="Proteomes" id="UP000517765">
    <property type="component" value="Unassembled WGS sequence"/>
</dbReference>
<dbReference type="OrthoDB" id="4264490at2"/>
<evidence type="ECO:0000313" key="5">
    <source>
        <dbReference type="Proteomes" id="UP000517765"/>
    </source>
</evidence>
<protein>
    <submittedName>
        <fullName evidence="3">Uncharacterized protein</fullName>
    </submittedName>
</protein>
<evidence type="ECO:0000313" key="1">
    <source>
        <dbReference type="EMBL" id="MBB1255466.1"/>
    </source>
</evidence>
<evidence type="ECO:0000313" key="3">
    <source>
        <dbReference type="EMBL" id="MQS03962.1"/>
    </source>
</evidence>
<dbReference type="Proteomes" id="UP000320857">
    <property type="component" value="Unassembled WGS sequence"/>
</dbReference>
<dbReference type="RefSeq" id="WP_143649527.1">
    <property type="nucleotide sequence ID" value="NZ_JABJWZ010000207.1"/>
</dbReference>
<sequence>MATPVGAVGLEEGQPDWDNAPSSITISMPEESPLGVTARSGSCTKQDCCDFTAHNPHNSHHNPGRTNGEAVVDCKKNQPEIRVTAQLWEDRWWGWDRIGKKGDVTRHNKKKVKANGNDKCRNNKHRLTGNSWITFSNRKVSKGEVISKTVKISCG</sequence>
<proteinExistence type="predicted"/>
<dbReference type="EMBL" id="JABJXA010000114">
    <property type="protein sequence ID" value="MBB1260721.1"/>
    <property type="molecule type" value="Genomic_DNA"/>
</dbReference>
<dbReference type="EMBL" id="VJYK02000223">
    <property type="protein sequence ID" value="MQS03962.1"/>
    <property type="molecule type" value="Genomic_DNA"/>
</dbReference>
<organism evidence="3 4">
    <name type="scientific">Streptomyces alkaliterrae</name>
    <dbReference type="NCBI Taxonomy" id="2213162"/>
    <lineage>
        <taxon>Bacteria</taxon>
        <taxon>Bacillati</taxon>
        <taxon>Actinomycetota</taxon>
        <taxon>Actinomycetes</taxon>
        <taxon>Kitasatosporales</taxon>
        <taxon>Streptomycetaceae</taxon>
        <taxon>Streptomyces</taxon>
    </lineage>
</organism>
<gene>
    <name evidence="3" type="ORF">FNX44_019205</name>
    <name evidence="1" type="ORF">H3146_19205</name>
    <name evidence="2" type="ORF">H3147_18100</name>
</gene>
<reference evidence="1" key="3">
    <citation type="journal article" name="Syst. Appl. Microbiol.">
        <title>Streptomyces alkaliterrae sp. nov., isolated from an alkaline soil, and emended descriptions of Streptomyces alkaliphilus, Streptomyces calidiresistens and Streptomyces durbertensis.</title>
        <authorList>
            <person name="Swiecimska M."/>
            <person name="Golinska P."/>
            <person name="Nouioui I."/>
            <person name="Wypij M."/>
            <person name="Rai M."/>
            <person name="Sangal V."/>
            <person name="Goodfellow M."/>
        </authorList>
    </citation>
    <scope>NUCLEOTIDE SEQUENCE</scope>
    <source>
        <strain evidence="1">OF3</strain>
        <strain evidence="2">OF8</strain>
    </source>
</reference>
<accession>A0A5P0YWU1</accession>
<name>A0A5P0YWU1_9ACTN</name>
<dbReference type="AlphaFoldDB" id="A0A5P0YWU1"/>
<dbReference type="EMBL" id="JABJWZ010000207">
    <property type="protein sequence ID" value="MBB1255466.1"/>
    <property type="molecule type" value="Genomic_DNA"/>
</dbReference>
<reference evidence="5 6" key="2">
    <citation type="submission" date="2020-05" db="EMBL/GenBank/DDBJ databases">
        <title>Classification of alakaliphilic streptomycetes isolated from an alkaline soil next to Lonar Crater, India and a proposal for the recognition of Streptomyces alkaliterrae sp. nov.</title>
        <authorList>
            <person name="Golinska P."/>
        </authorList>
    </citation>
    <scope>NUCLEOTIDE SEQUENCE [LARGE SCALE GENOMIC DNA]</scope>
    <source>
        <strain evidence="6">OF3</strain>
        <strain evidence="5">OF8</strain>
    </source>
</reference>
<evidence type="ECO:0000313" key="4">
    <source>
        <dbReference type="Proteomes" id="UP000320857"/>
    </source>
</evidence>
<evidence type="ECO:0000313" key="2">
    <source>
        <dbReference type="EMBL" id="MBB1260721.1"/>
    </source>
</evidence>
<reference evidence="3 4" key="1">
    <citation type="submission" date="2019-10" db="EMBL/GenBank/DDBJ databases">
        <title>Streptomyces sp. nov., a novel actinobacterium isolated from alkaline environment.</title>
        <authorList>
            <person name="Golinska P."/>
        </authorList>
    </citation>
    <scope>NUCLEOTIDE SEQUENCE [LARGE SCALE GENOMIC DNA]</scope>
    <source>
        <strain evidence="3 4">OF1</strain>
    </source>
</reference>
<comment type="caution">
    <text evidence="3">The sequence shown here is derived from an EMBL/GenBank/DDBJ whole genome shotgun (WGS) entry which is preliminary data.</text>
</comment>
<evidence type="ECO:0000313" key="6">
    <source>
        <dbReference type="Proteomes" id="UP000525686"/>
    </source>
</evidence>
<dbReference type="Proteomes" id="UP000525686">
    <property type="component" value="Unassembled WGS sequence"/>
</dbReference>